<dbReference type="InterPro" id="IPR014586">
    <property type="entry name" value="UCP033909"/>
</dbReference>
<dbReference type="PANTHER" id="PTHR36513">
    <property type="entry name" value="ABC TRANSMEMBRANE TYPE-1 DOMAIN-CONTAINING PROTEIN"/>
    <property type="match status" value="1"/>
</dbReference>
<sequence length="390" mass="42435">MRQKILSAVLFPCIAVTLALSGCSSPEKHRLMARTIAPATQKQIAAEHRIYLATNREPARDPGYIFSGDRNPDTTYAFVDVSVPAVHKVGEIERAPNPSVADPARYFTARRLGIFRSEQDYRQHLAKVIRERGGRALVFVHGYNTAFDDAVYRITQVAHDSGFPGAVILFTWPSAASVVDYLYDQNSVMVSRDALENLLRLVADAGATHIDLVAHSMGSLATMEALRQLAITNDPNLGGKLADVILASPDIDADVFKSQIQRMGKPKMNMVILSSRNDRALDLSGLIAGRRERLGAVLNAEEFAKLGVTVVDVTGMQAGDPLNHTKFADNPALVKLLGVALTSDDLEQLDDDDTITEELSSISRNIGRTVGNAAGIIITTPFRVFELALD</sequence>
<organism evidence="1 2">
    <name type="scientific">Chelativorans composti</name>
    <dbReference type="NCBI Taxonomy" id="768533"/>
    <lineage>
        <taxon>Bacteria</taxon>
        <taxon>Pseudomonadati</taxon>
        <taxon>Pseudomonadota</taxon>
        <taxon>Alphaproteobacteria</taxon>
        <taxon>Hyphomicrobiales</taxon>
        <taxon>Phyllobacteriaceae</taxon>
        <taxon>Chelativorans</taxon>
    </lineage>
</organism>
<dbReference type="Proteomes" id="UP001597373">
    <property type="component" value="Unassembled WGS sequence"/>
</dbReference>
<dbReference type="Gene3D" id="3.40.50.1820">
    <property type="entry name" value="alpha/beta hydrolase"/>
    <property type="match status" value="1"/>
</dbReference>
<dbReference type="InterPro" id="IPR010297">
    <property type="entry name" value="DUF900_hydrolase"/>
</dbReference>
<dbReference type="Pfam" id="PF05990">
    <property type="entry name" value="DUF900"/>
    <property type="match status" value="1"/>
</dbReference>
<evidence type="ECO:0000313" key="1">
    <source>
        <dbReference type="EMBL" id="MFD2260700.1"/>
    </source>
</evidence>
<dbReference type="PANTHER" id="PTHR36513:SF1">
    <property type="entry name" value="TRANSMEMBRANE PROTEIN"/>
    <property type="match status" value="1"/>
</dbReference>
<dbReference type="InterPro" id="IPR029058">
    <property type="entry name" value="AB_hydrolase_fold"/>
</dbReference>
<name>A0ABW5DJK2_9HYPH</name>
<accession>A0ABW5DJK2</accession>
<gene>
    <name evidence="1" type="ORF">ACFSMZ_13140</name>
</gene>
<keyword evidence="1" id="KW-0378">Hydrolase</keyword>
<proteinExistence type="predicted"/>
<comment type="caution">
    <text evidence="1">The sequence shown here is derived from an EMBL/GenBank/DDBJ whole genome shotgun (WGS) entry which is preliminary data.</text>
</comment>
<keyword evidence="2" id="KW-1185">Reference proteome</keyword>
<reference evidence="2" key="1">
    <citation type="journal article" date="2019" name="Int. J. Syst. Evol. Microbiol.">
        <title>The Global Catalogue of Microorganisms (GCM) 10K type strain sequencing project: providing services to taxonomists for standard genome sequencing and annotation.</title>
        <authorList>
            <consortium name="The Broad Institute Genomics Platform"/>
            <consortium name="The Broad Institute Genome Sequencing Center for Infectious Disease"/>
            <person name="Wu L."/>
            <person name="Ma J."/>
        </authorList>
    </citation>
    <scope>NUCLEOTIDE SEQUENCE [LARGE SCALE GENOMIC DNA]</scope>
    <source>
        <strain evidence="2">KCTC 23707</strain>
    </source>
</reference>
<dbReference type="RefSeq" id="WP_345099900.1">
    <property type="nucleotide sequence ID" value="NZ_BAABGS010000072.1"/>
</dbReference>
<dbReference type="SUPFAM" id="SSF53474">
    <property type="entry name" value="alpha/beta-Hydrolases"/>
    <property type="match status" value="1"/>
</dbReference>
<evidence type="ECO:0000313" key="2">
    <source>
        <dbReference type="Proteomes" id="UP001597373"/>
    </source>
</evidence>
<protein>
    <submittedName>
        <fullName evidence="1">Alpha/beta hydrolase</fullName>
    </submittedName>
</protein>
<dbReference type="EMBL" id="JBHUIR010000051">
    <property type="protein sequence ID" value="MFD2260700.1"/>
    <property type="molecule type" value="Genomic_DNA"/>
</dbReference>
<dbReference type="PIRSF" id="PIRSF033909">
    <property type="entry name" value="UCP033909"/>
    <property type="match status" value="1"/>
</dbReference>
<dbReference type="PROSITE" id="PS51257">
    <property type="entry name" value="PROKAR_LIPOPROTEIN"/>
    <property type="match status" value="1"/>
</dbReference>
<dbReference type="GO" id="GO:0016787">
    <property type="term" value="F:hydrolase activity"/>
    <property type="evidence" value="ECO:0007669"/>
    <property type="project" value="UniProtKB-KW"/>
</dbReference>